<dbReference type="GO" id="GO:0016787">
    <property type="term" value="F:hydrolase activity"/>
    <property type="evidence" value="ECO:0007669"/>
    <property type="project" value="UniProtKB-KW"/>
</dbReference>
<dbReference type="Proteomes" id="UP000278157">
    <property type="component" value="Chromosome"/>
</dbReference>
<evidence type="ECO:0000313" key="4">
    <source>
        <dbReference type="Proteomes" id="UP000278157"/>
    </source>
</evidence>
<feature type="domain" description="SAF" evidence="2">
    <location>
        <begin position="11"/>
        <end position="78"/>
    </location>
</feature>
<dbReference type="CDD" id="cd11613">
    <property type="entry name" value="SAF_AH_GD"/>
    <property type="match status" value="1"/>
</dbReference>
<reference evidence="3 4" key="1">
    <citation type="submission" date="2018-12" db="EMBL/GenBank/DDBJ databases">
        <authorList>
            <consortium name="Pathogen Informatics"/>
        </authorList>
    </citation>
    <scope>NUCLEOTIDE SEQUENCE [LARGE SCALE GENOMIC DNA]</scope>
    <source>
        <strain evidence="3 4">NCTC11541</strain>
    </source>
</reference>
<dbReference type="InterPro" id="IPR044144">
    <property type="entry name" value="SAF_UxaA/GarD"/>
</dbReference>
<protein>
    <submittedName>
        <fullName evidence="3">Altronate hydrolase</fullName>
        <ecNumber evidence="3">4.2.1.42</ecNumber>
    </submittedName>
</protein>
<dbReference type="Gene3D" id="2.30.130.110">
    <property type="match status" value="1"/>
</dbReference>
<dbReference type="OrthoDB" id="9804574at2"/>
<evidence type="ECO:0000259" key="2">
    <source>
        <dbReference type="SMART" id="SM00858"/>
    </source>
</evidence>
<evidence type="ECO:0000313" key="3">
    <source>
        <dbReference type="EMBL" id="VEG85306.1"/>
    </source>
</evidence>
<keyword evidence="1 3" id="KW-0456">Lyase</keyword>
<dbReference type="EC" id="4.2.1.42" evidence="3"/>
<dbReference type="AlphaFoldDB" id="A0A448KPI1"/>
<dbReference type="PANTHER" id="PTHR30536:SF5">
    <property type="entry name" value="ALTRONATE DEHYDRATASE"/>
    <property type="match status" value="1"/>
</dbReference>
<dbReference type="InterPro" id="IPR052172">
    <property type="entry name" value="UxaA_altronate/galactarate_dh"/>
</dbReference>
<sequence length="93" mass="10302">MKAYIIINEKDNVATALRNLQKGEILENIKLLNDIASGHKFALSDIKENEEVIKYAQAIASANCDIKAGEWVHIHNTSGIRGRGDKNEKNNGL</sequence>
<dbReference type="InterPro" id="IPR013974">
    <property type="entry name" value="SAF"/>
</dbReference>
<proteinExistence type="predicted"/>
<name>A0A448KPI1_CAMUP</name>
<dbReference type="PANTHER" id="PTHR30536">
    <property type="entry name" value="ALTRONATE/GALACTARATE DEHYDRATASE"/>
    <property type="match status" value="1"/>
</dbReference>
<evidence type="ECO:0000256" key="1">
    <source>
        <dbReference type="ARBA" id="ARBA00023239"/>
    </source>
</evidence>
<accession>A0A448KPI1</accession>
<gene>
    <name evidence="3" type="primary">garD</name>
    <name evidence="3" type="ORF">NCTC11541_01351</name>
</gene>
<organism evidence="3 4">
    <name type="scientific">Campylobacter upsaliensis</name>
    <dbReference type="NCBI Taxonomy" id="28080"/>
    <lineage>
        <taxon>Bacteria</taxon>
        <taxon>Pseudomonadati</taxon>
        <taxon>Campylobacterota</taxon>
        <taxon>Epsilonproteobacteria</taxon>
        <taxon>Campylobacterales</taxon>
        <taxon>Campylobacteraceae</taxon>
        <taxon>Campylobacter</taxon>
    </lineage>
</organism>
<dbReference type="GO" id="GO:0019698">
    <property type="term" value="P:D-galacturonate catabolic process"/>
    <property type="evidence" value="ECO:0007669"/>
    <property type="project" value="TreeGrafter"/>
</dbReference>
<dbReference type="GO" id="GO:0008867">
    <property type="term" value="F:galactarate dehydratase activity"/>
    <property type="evidence" value="ECO:0007669"/>
    <property type="project" value="UniProtKB-EC"/>
</dbReference>
<dbReference type="SMART" id="SM00858">
    <property type="entry name" value="SAF"/>
    <property type="match status" value="1"/>
</dbReference>
<dbReference type="Pfam" id="PF08666">
    <property type="entry name" value="SAF"/>
    <property type="match status" value="1"/>
</dbReference>
<dbReference type="RefSeq" id="WP_027304862.1">
    <property type="nucleotide sequence ID" value="NZ_CBCRZS010000012.1"/>
</dbReference>
<dbReference type="EMBL" id="LR134372">
    <property type="protein sequence ID" value="VEG85306.1"/>
    <property type="molecule type" value="Genomic_DNA"/>
</dbReference>
<keyword evidence="3" id="KW-0378">Hydrolase</keyword>